<keyword evidence="1" id="KW-0489">Methyltransferase</keyword>
<dbReference type="Proteomes" id="UP000019276">
    <property type="component" value="Unassembled WGS sequence"/>
</dbReference>
<dbReference type="eggNOG" id="COG3897">
    <property type="taxonomic scope" value="Bacteria"/>
</dbReference>
<gene>
    <name evidence="1" type="ORF">DS2_05180</name>
</gene>
<dbReference type="Pfam" id="PF10294">
    <property type="entry name" value="Methyltransf_16"/>
    <property type="match status" value="1"/>
</dbReference>
<organism evidence="1 2">
    <name type="scientific">Catenovulum agarivorans DS-2</name>
    <dbReference type="NCBI Taxonomy" id="1328313"/>
    <lineage>
        <taxon>Bacteria</taxon>
        <taxon>Pseudomonadati</taxon>
        <taxon>Pseudomonadota</taxon>
        <taxon>Gammaproteobacteria</taxon>
        <taxon>Alteromonadales</taxon>
        <taxon>Alteromonadaceae</taxon>
        <taxon>Catenovulum</taxon>
    </lineage>
</organism>
<keyword evidence="1" id="KW-0808">Transferase</keyword>
<protein>
    <submittedName>
        <fullName evidence="1">Methyltransferase</fullName>
    </submittedName>
</protein>
<dbReference type="RefSeq" id="WP_035013587.1">
    <property type="nucleotide sequence ID" value="NZ_ARZY01000006.1"/>
</dbReference>
<dbReference type="EMBL" id="ARZY01000006">
    <property type="protein sequence ID" value="EWH11223.1"/>
    <property type="molecule type" value="Genomic_DNA"/>
</dbReference>
<accession>W7QTP9</accession>
<evidence type="ECO:0000313" key="1">
    <source>
        <dbReference type="EMBL" id="EWH11223.1"/>
    </source>
</evidence>
<dbReference type="InterPro" id="IPR019410">
    <property type="entry name" value="Methyltransf_16"/>
</dbReference>
<dbReference type="AlphaFoldDB" id="W7QTP9"/>
<evidence type="ECO:0000313" key="2">
    <source>
        <dbReference type="Proteomes" id="UP000019276"/>
    </source>
</evidence>
<dbReference type="OrthoDB" id="264333at2"/>
<keyword evidence="2" id="KW-1185">Reference proteome</keyword>
<dbReference type="Gene3D" id="3.40.50.150">
    <property type="entry name" value="Vaccinia Virus protein VP39"/>
    <property type="match status" value="1"/>
</dbReference>
<dbReference type="STRING" id="1328313.DS2_05180"/>
<dbReference type="GO" id="GO:0008168">
    <property type="term" value="F:methyltransferase activity"/>
    <property type="evidence" value="ECO:0007669"/>
    <property type="project" value="UniProtKB-KW"/>
</dbReference>
<sequence>MKQRQRFNIKYRTTQVRGRSNNFWAFGVNIFKPNHPDVQALVEDGFVPQHYASKVWQSNFLLMNILKDVPFKRQLKVLEIGAGWGALSVFMNKHYNAEVIASDLDENLKPYQQSLAGHNDTEVDSQTIAIEDISEAILDDTDLIVASDICYNKDTKQALQLLVESVACRSDVVMLLADIGRKAFMQLSDDNKIFLDVELQNHRIEQPIEMDGYVLSVNSLEGVLC</sequence>
<proteinExistence type="predicted"/>
<dbReference type="PANTHER" id="PTHR14614">
    <property type="entry name" value="HEPATOCELLULAR CARCINOMA-ASSOCIATED ANTIGEN"/>
    <property type="match status" value="1"/>
</dbReference>
<dbReference type="SUPFAM" id="SSF53335">
    <property type="entry name" value="S-adenosyl-L-methionine-dependent methyltransferases"/>
    <property type="match status" value="1"/>
</dbReference>
<dbReference type="InterPro" id="IPR029063">
    <property type="entry name" value="SAM-dependent_MTases_sf"/>
</dbReference>
<comment type="caution">
    <text evidence="1">The sequence shown here is derived from an EMBL/GenBank/DDBJ whole genome shotgun (WGS) entry which is preliminary data.</text>
</comment>
<dbReference type="GO" id="GO:0032259">
    <property type="term" value="P:methylation"/>
    <property type="evidence" value="ECO:0007669"/>
    <property type="project" value="UniProtKB-KW"/>
</dbReference>
<reference evidence="1 2" key="1">
    <citation type="journal article" date="2014" name="Genome Announc.">
        <title>Draft Genome Sequence of the Agar-Degrading Bacterium Catenovulum sp. Strain DS-2, Isolated from Intestines of Haliotis diversicolor.</title>
        <authorList>
            <person name="Shan D."/>
            <person name="Li X."/>
            <person name="Gu Z."/>
            <person name="Wei G."/>
            <person name="Gao Z."/>
            <person name="Shao Z."/>
        </authorList>
    </citation>
    <scope>NUCLEOTIDE SEQUENCE [LARGE SCALE GENOMIC DNA]</scope>
    <source>
        <strain evidence="1 2">DS-2</strain>
    </source>
</reference>
<name>W7QTP9_9ALTE</name>
<dbReference type="CDD" id="cd02440">
    <property type="entry name" value="AdoMet_MTases"/>
    <property type="match status" value="1"/>
</dbReference>